<gene>
    <name evidence="5" type="ORF">PAPYR_3995</name>
</gene>
<dbReference type="PANTHER" id="PTHR10416">
    <property type="entry name" value="DNA POLYMERASE DELTA SUBUNIT 2"/>
    <property type="match status" value="1"/>
</dbReference>
<evidence type="ECO:0000259" key="4">
    <source>
        <dbReference type="Pfam" id="PF18018"/>
    </source>
</evidence>
<reference evidence="5" key="1">
    <citation type="journal article" date="2022" name="bioRxiv">
        <title>Genomics of Preaxostyla Flagellates Illuminates Evolutionary Transitions and the Path Towards Mitochondrial Loss.</title>
        <authorList>
            <person name="Novak L.V.F."/>
            <person name="Treitli S.C."/>
            <person name="Pyrih J."/>
            <person name="Halakuc P."/>
            <person name="Pipaliya S.V."/>
            <person name="Vacek V."/>
            <person name="Brzon O."/>
            <person name="Soukal P."/>
            <person name="Eme L."/>
            <person name="Dacks J.B."/>
            <person name="Karnkowska A."/>
            <person name="Elias M."/>
            <person name="Hampl V."/>
        </authorList>
    </citation>
    <scope>NUCLEOTIDE SEQUENCE</scope>
    <source>
        <strain evidence="5">RCP-MX</strain>
    </source>
</reference>
<proteinExistence type="inferred from homology"/>
<dbReference type="Gene3D" id="2.40.50.430">
    <property type="match status" value="1"/>
</dbReference>
<evidence type="ECO:0000256" key="1">
    <source>
        <dbReference type="ARBA" id="ARBA00006035"/>
    </source>
</evidence>
<evidence type="ECO:0000259" key="3">
    <source>
        <dbReference type="Pfam" id="PF04042"/>
    </source>
</evidence>
<evidence type="ECO:0000313" key="5">
    <source>
        <dbReference type="EMBL" id="KAJ4459930.1"/>
    </source>
</evidence>
<dbReference type="InterPro" id="IPR040663">
    <property type="entry name" value="DNA_pol_D_N"/>
</dbReference>
<evidence type="ECO:0000256" key="2">
    <source>
        <dbReference type="ARBA" id="ARBA00022705"/>
    </source>
</evidence>
<dbReference type="PANTHER" id="PTHR10416:SF0">
    <property type="entry name" value="DNA POLYMERASE DELTA SUBUNIT 2"/>
    <property type="match status" value="1"/>
</dbReference>
<dbReference type="Pfam" id="PF04042">
    <property type="entry name" value="DNA_pol_E_B"/>
    <property type="match status" value="1"/>
</dbReference>
<keyword evidence="2" id="KW-0235">DNA replication</keyword>
<sequence length="486" mass="53431">MKQQIERPQVASAGDDAALLVRERAFTNQYSHLYHARFQTLSGQLRSLAAERWPEIPVVGRLLDVAGRTDLCIIVGTLFKQSKLRQSAIKFYEKQRTLAGFRVTSRCIHEDDYLVLEDESARARLRGAISVDEYVTGVVVAIRGHGLPNGDFDALEIMTPGMPAQVPIPLPDPALVGSRVAFVSGLNLGQPGLDELPIQMMTDWLAGMLDDAAEAARIIHVIVAGNSVFPSRAVDKQVPSEPVVAASYSSDQIAYGTRGPEKVLAPVEELDVLLTEVVGDLGSGDPDAWPNRPYELHAPQQPFHRLLLPQCARYTTYTPATNPHRETIAGRWIVGSSGQPVDDMTHYSKLEPLDVLERMLQWGHIAPTTPDITGCYPFFGKDPFLLEQAPHVFFTANQAAPGWRVVEGSEGQRVLCLLVPDFSKTHSIVVADLRTLASDRCPTKFFRFRSDDVFSTPLTAAHSIPVRSLSSGGRSDLAEPRRLSVI</sequence>
<evidence type="ECO:0000313" key="6">
    <source>
        <dbReference type="Proteomes" id="UP001141327"/>
    </source>
</evidence>
<dbReference type="InterPro" id="IPR007185">
    <property type="entry name" value="DNA_pol_a/d/e_bsu"/>
</dbReference>
<keyword evidence="6" id="KW-1185">Reference proteome</keyword>
<feature type="domain" description="DNA polymerase delta subunit OB-fold" evidence="4">
    <location>
        <begin position="29"/>
        <end position="155"/>
    </location>
</feature>
<comment type="similarity">
    <text evidence="1">Belongs to the DNA polymerase delta/II small subunit family.</text>
</comment>
<dbReference type="EMBL" id="JAPMOS010000016">
    <property type="protein sequence ID" value="KAJ4459930.1"/>
    <property type="molecule type" value="Genomic_DNA"/>
</dbReference>
<protein>
    <submittedName>
        <fullName evidence="5">DNA polymerase delta small subunit</fullName>
    </submittedName>
</protein>
<dbReference type="Proteomes" id="UP001141327">
    <property type="component" value="Unassembled WGS sequence"/>
</dbReference>
<dbReference type="InterPro" id="IPR024826">
    <property type="entry name" value="DNA_pol_delta/II_ssu"/>
</dbReference>
<organism evidence="5 6">
    <name type="scientific">Paratrimastix pyriformis</name>
    <dbReference type="NCBI Taxonomy" id="342808"/>
    <lineage>
        <taxon>Eukaryota</taxon>
        <taxon>Metamonada</taxon>
        <taxon>Preaxostyla</taxon>
        <taxon>Paratrimastigidae</taxon>
        <taxon>Paratrimastix</taxon>
    </lineage>
</organism>
<comment type="caution">
    <text evidence="5">The sequence shown here is derived from an EMBL/GenBank/DDBJ whole genome shotgun (WGS) entry which is preliminary data.</text>
</comment>
<dbReference type="Pfam" id="PF18018">
    <property type="entry name" value="DNA_pol_D_N"/>
    <property type="match status" value="1"/>
</dbReference>
<dbReference type="Gene3D" id="3.60.21.50">
    <property type="match status" value="1"/>
</dbReference>
<name>A0ABQ8UT57_9EUKA</name>
<feature type="domain" description="DNA polymerase alpha/delta/epsilon subunit B" evidence="3">
    <location>
        <begin position="180"/>
        <end position="398"/>
    </location>
</feature>
<accession>A0ABQ8UT57</accession>